<keyword evidence="7" id="KW-1185">Reference proteome</keyword>
<protein>
    <submittedName>
        <fullName evidence="6">TRAP transporter solute receptor, TAXI family</fullName>
    </submittedName>
</protein>
<evidence type="ECO:0000256" key="3">
    <source>
        <dbReference type="ARBA" id="ARBA00022729"/>
    </source>
</evidence>
<comment type="subcellular location">
    <subcellularLocation>
        <location evidence="1">Periplasm</location>
    </subcellularLocation>
</comment>
<gene>
    <name evidence="6" type="ORF">SYNPS1DRAFT_20383</name>
</gene>
<dbReference type="InterPro" id="IPR001882">
    <property type="entry name" value="Biotin_BS"/>
</dbReference>
<sequence length="466" mass="49324">MPQIKIVTEVAGRICAVVASAGGSIGSGDDVVLVEAMKMEIPVPSPAAGKVVSILVSVDDVVAEGQTIALLETESNWGGFFMTRHINAVAAIVLAGTTISPVLAQEVKLPTSMAFTAYDTGTSGFNIAVGVGKMMKDKYGSDVRVLPAGNDVARLAPLRTNRAVLAWMGTGSYFAQEGVFEFGVKEWGPQALQMTLSTVDCNGLSVGVAKDSGVKEWKDFRGKRLGFVVGSPALNQNALAIIAYAGLTQKDVKIVEFASYGAMWKGVINNDADGAFGSTVTGPAKELESSPRGIVWPELPAGDKAAWDRVKKVGAFFNPHDVTCGAAIESSKPLKLATYPYPIATAYATQPVDQIYGLTKAMIVNYDMYKDAAPGSSGLDVKKQTKQWVIPYHPGAVKALKEAGQWTDADEKYNNDLIKRQGVLADAWKAYNTASAPGEPAAFLSGWMAARKAALAKANMPNGFED</sequence>
<dbReference type="InterPro" id="IPR011053">
    <property type="entry name" value="Single_hybrid_motif"/>
</dbReference>
<keyword evidence="4" id="KW-0092">Biotin</keyword>
<comment type="similarity">
    <text evidence="2">Belongs to the bacterial solute-binding protein SsuA/TauA family.</text>
</comment>
<evidence type="ECO:0000313" key="7">
    <source>
        <dbReference type="Proteomes" id="UP000278143"/>
    </source>
</evidence>
<dbReference type="InterPro" id="IPR000089">
    <property type="entry name" value="Biotin_lipoyl"/>
</dbReference>
<dbReference type="AlphaFoldDB" id="A0A4P9Z960"/>
<feature type="domain" description="Lipoyl-binding" evidence="5">
    <location>
        <begin position="1"/>
        <end position="72"/>
    </location>
</feature>
<dbReference type="EMBL" id="KZ989109">
    <property type="protein sequence ID" value="RKP28300.1"/>
    <property type="molecule type" value="Genomic_DNA"/>
</dbReference>
<keyword evidence="3" id="KW-0732">Signal</keyword>
<dbReference type="Gene3D" id="3.40.190.10">
    <property type="entry name" value="Periplasmic binding protein-like II"/>
    <property type="match status" value="2"/>
</dbReference>
<dbReference type="GO" id="GO:0042918">
    <property type="term" value="P:alkanesulfonate transmembrane transport"/>
    <property type="evidence" value="ECO:0007669"/>
    <property type="project" value="TreeGrafter"/>
</dbReference>
<keyword evidence="6" id="KW-0675">Receptor</keyword>
<dbReference type="PANTHER" id="PTHR30024">
    <property type="entry name" value="ALIPHATIC SULFONATES-BINDING PROTEIN-RELATED"/>
    <property type="match status" value="1"/>
</dbReference>
<dbReference type="Proteomes" id="UP000278143">
    <property type="component" value="Unassembled WGS sequence"/>
</dbReference>
<evidence type="ECO:0000313" key="6">
    <source>
        <dbReference type="EMBL" id="RKP28300.1"/>
    </source>
</evidence>
<dbReference type="InterPro" id="IPR011852">
    <property type="entry name" value="TRAP_TAXI"/>
</dbReference>
<organism evidence="6 7">
    <name type="scientific">Syncephalis pseudoplumigaleata</name>
    <dbReference type="NCBI Taxonomy" id="1712513"/>
    <lineage>
        <taxon>Eukaryota</taxon>
        <taxon>Fungi</taxon>
        <taxon>Fungi incertae sedis</taxon>
        <taxon>Zoopagomycota</taxon>
        <taxon>Zoopagomycotina</taxon>
        <taxon>Zoopagomycetes</taxon>
        <taxon>Zoopagales</taxon>
        <taxon>Piptocephalidaceae</taxon>
        <taxon>Syncephalis</taxon>
    </lineage>
</organism>
<dbReference type="NCBIfam" id="TIGR02122">
    <property type="entry name" value="TRAP_TAXI"/>
    <property type="match status" value="1"/>
</dbReference>
<evidence type="ECO:0000256" key="4">
    <source>
        <dbReference type="ARBA" id="ARBA00023267"/>
    </source>
</evidence>
<dbReference type="PROSITE" id="PS00188">
    <property type="entry name" value="BIOTIN"/>
    <property type="match status" value="1"/>
</dbReference>
<name>A0A4P9Z960_9FUNG</name>
<dbReference type="SUPFAM" id="SSF51230">
    <property type="entry name" value="Single hybrid motif"/>
    <property type="match status" value="1"/>
</dbReference>
<evidence type="ECO:0000259" key="5">
    <source>
        <dbReference type="PROSITE" id="PS50968"/>
    </source>
</evidence>
<evidence type="ECO:0000256" key="1">
    <source>
        <dbReference type="ARBA" id="ARBA00004418"/>
    </source>
</evidence>
<dbReference type="SUPFAM" id="SSF53850">
    <property type="entry name" value="Periplasmic binding protein-like II"/>
    <property type="match status" value="1"/>
</dbReference>
<accession>A0A4P9Z960</accession>
<dbReference type="GO" id="GO:0042597">
    <property type="term" value="C:periplasmic space"/>
    <property type="evidence" value="ECO:0007669"/>
    <property type="project" value="UniProtKB-SubCell"/>
</dbReference>
<dbReference type="Gene3D" id="2.40.50.100">
    <property type="match status" value="1"/>
</dbReference>
<dbReference type="Pfam" id="PF00364">
    <property type="entry name" value="Biotin_lipoyl"/>
    <property type="match status" value="1"/>
</dbReference>
<dbReference type="CDD" id="cd06850">
    <property type="entry name" value="biotinyl_domain"/>
    <property type="match status" value="1"/>
</dbReference>
<evidence type="ECO:0000256" key="2">
    <source>
        <dbReference type="ARBA" id="ARBA00010742"/>
    </source>
</evidence>
<reference evidence="7" key="1">
    <citation type="journal article" date="2018" name="Nat. Microbiol.">
        <title>Leveraging single-cell genomics to expand the fungal tree of life.</title>
        <authorList>
            <person name="Ahrendt S.R."/>
            <person name="Quandt C.A."/>
            <person name="Ciobanu D."/>
            <person name="Clum A."/>
            <person name="Salamov A."/>
            <person name="Andreopoulos B."/>
            <person name="Cheng J.F."/>
            <person name="Woyke T."/>
            <person name="Pelin A."/>
            <person name="Henrissat B."/>
            <person name="Reynolds N.K."/>
            <person name="Benny G.L."/>
            <person name="Smith M.E."/>
            <person name="James T.Y."/>
            <person name="Grigoriev I.V."/>
        </authorList>
    </citation>
    <scope>NUCLEOTIDE SEQUENCE [LARGE SCALE GENOMIC DNA]</scope>
    <source>
        <strain evidence="7">Benny S71-1</strain>
    </source>
</reference>
<dbReference type="PROSITE" id="PS50968">
    <property type="entry name" value="BIOTINYL_LIPOYL"/>
    <property type="match status" value="1"/>
</dbReference>
<dbReference type="Pfam" id="PF16868">
    <property type="entry name" value="NMT1_3"/>
    <property type="match status" value="1"/>
</dbReference>
<dbReference type="PANTHER" id="PTHR30024:SF47">
    <property type="entry name" value="TAURINE-BINDING PERIPLASMIC PROTEIN"/>
    <property type="match status" value="1"/>
</dbReference>
<proteinExistence type="inferred from homology"/>